<dbReference type="EMBL" id="JABBWM010000118">
    <property type="protein sequence ID" value="KAG2088739.1"/>
    <property type="molecule type" value="Genomic_DNA"/>
</dbReference>
<comment type="subcellular location">
    <subcellularLocation>
        <location evidence="1">Nucleus</location>
    </subcellularLocation>
</comment>
<dbReference type="PANTHER" id="PTHR46481">
    <property type="entry name" value="ZINC FINGER BED DOMAIN-CONTAINING PROTEIN 4"/>
    <property type="match status" value="1"/>
</dbReference>
<dbReference type="Proteomes" id="UP000823399">
    <property type="component" value="Unassembled WGS sequence"/>
</dbReference>
<evidence type="ECO:0000256" key="1">
    <source>
        <dbReference type="ARBA" id="ARBA00004123"/>
    </source>
</evidence>
<keyword evidence="7" id="KW-1185">Reference proteome</keyword>
<reference evidence="6" key="1">
    <citation type="journal article" date="2020" name="New Phytol.">
        <title>Comparative genomics reveals dynamic genome evolution in host specialist ectomycorrhizal fungi.</title>
        <authorList>
            <person name="Lofgren L.A."/>
            <person name="Nguyen N.H."/>
            <person name="Vilgalys R."/>
            <person name="Ruytinx J."/>
            <person name="Liao H.L."/>
            <person name="Branco S."/>
            <person name="Kuo A."/>
            <person name="LaButti K."/>
            <person name="Lipzen A."/>
            <person name="Andreopoulos W."/>
            <person name="Pangilinan J."/>
            <person name="Riley R."/>
            <person name="Hundley H."/>
            <person name="Na H."/>
            <person name="Barry K."/>
            <person name="Grigoriev I.V."/>
            <person name="Stajich J.E."/>
            <person name="Kennedy P.G."/>
        </authorList>
    </citation>
    <scope>NUCLEOTIDE SEQUENCE</scope>
    <source>
        <strain evidence="6">FC423</strain>
    </source>
</reference>
<evidence type="ECO:0000313" key="7">
    <source>
        <dbReference type="Proteomes" id="UP000823399"/>
    </source>
</evidence>
<gene>
    <name evidence="6" type="ORF">F5147DRAFT_587475</name>
</gene>
<dbReference type="SUPFAM" id="SSF140996">
    <property type="entry name" value="Hermes dimerisation domain"/>
    <property type="match status" value="1"/>
</dbReference>
<dbReference type="OrthoDB" id="2644787at2759"/>
<keyword evidence="4" id="KW-0862">Zinc</keyword>
<name>A0A9P7EUC7_9AGAM</name>
<evidence type="ECO:0000256" key="5">
    <source>
        <dbReference type="ARBA" id="ARBA00023242"/>
    </source>
</evidence>
<comment type="caution">
    <text evidence="6">The sequence shown here is derived from an EMBL/GenBank/DDBJ whole genome shotgun (WGS) entry which is preliminary data.</text>
</comment>
<dbReference type="InterPro" id="IPR052035">
    <property type="entry name" value="ZnF_BED_domain_contain"/>
</dbReference>
<protein>
    <submittedName>
        <fullName evidence="6">Uncharacterized protein</fullName>
    </submittedName>
</protein>
<dbReference type="GeneID" id="64694258"/>
<dbReference type="PANTHER" id="PTHR46481:SF10">
    <property type="entry name" value="ZINC FINGER BED DOMAIN-CONTAINING PROTEIN 39"/>
    <property type="match status" value="1"/>
</dbReference>
<dbReference type="GO" id="GO:0008270">
    <property type="term" value="F:zinc ion binding"/>
    <property type="evidence" value="ECO:0007669"/>
    <property type="project" value="UniProtKB-KW"/>
</dbReference>
<evidence type="ECO:0000256" key="2">
    <source>
        <dbReference type="ARBA" id="ARBA00022723"/>
    </source>
</evidence>
<dbReference type="AlphaFoldDB" id="A0A9P7EUC7"/>
<keyword evidence="3" id="KW-0863">Zinc-finger</keyword>
<evidence type="ECO:0000256" key="3">
    <source>
        <dbReference type="ARBA" id="ARBA00022771"/>
    </source>
</evidence>
<dbReference type="RefSeq" id="XP_041285649.1">
    <property type="nucleotide sequence ID" value="XM_041431999.1"/>
</dbReference>
<keyword evidence="5" id="KW-0539">Nucleus</keyword>
<keyword evidence="2" id="KW-0479">Metal-binding</keyword>
<evidence type="ECO:0000256" key="4">
    <source>
        <dbReference type="ARBA" id="ARBA00022833"/>
    </source>
</evidence>
<organism evidence="6 7">
    <name type="scientific">Suillus discolor</name>
    <dbReference type="NCBI Taxonomy" id="1912936"/>
    <lineage>
        <taxon>Eukaryota</taxon>
        <taxon>Fungi</taxon>
        <taxon>Dikarya</taxon>
        <taxon>Basidiomycota</taxon>
        <taxon>Agaricomycotina</taxon>
        <taxon>Agaricomycetes</taxon>
        <taxon>Agaricomycetidae</taxon>
        <taxon>Boletales</taxon>
        <taxon>Suillineae</taxon>
        <taxon>Suillaceae</taxon>
        <taxon>Suillus</taxon>
    </lineage>
</organism>
<accession>A0A9P7EUC7</accession>
<dbReference type="GO" id="GO:0005634">
    <property type="term" value="C:nucleus"/>
    <property type="evidence" value="ECO:0007669"/>
    <property type="project" value="UniProtKB-SubCell"/>
</dbReference>
<proteinExistence type="predicted"/>
<evidence type="ECO:0000313" key="6">
    <source>
        <dbReference type="EMBL" id="KAG2088739.1"/>
    </source>
</evidence>
<sequence length="254" mass="28858">MSTLVQANILVNENIERLMKEWTSPVYAFFDPTPRIIENDGCWAHEFKCSARGCKTTIRRYLDKKDARSTGNMRKHVKSCWGDVVLQAADDAKDASEVHTKIIPGILRNRSITASFERKGKGKVTYSNRQHTRAETKGPSEYISYHPLSIILHSSPTPFEIVKDRGFQSLMKTGRPEYYLPSPTTISCDVRLVFACTRQHIAKMLREYEGKINFTMDTWTSTNHRAFVAVSVHLEHNGVPLSLPLDIVEVAKVC</sequence>